<proteinExistence type="predicted"/>
<evidence type="ECO:0000313" key="3">
    <source>
        <dbReference type="Proteomes" id="UP001152485"/>
    </source>
</evidence>
<feature type="transmembrane region" description="Helical" evidence="1">
    <location>
        <begin position="57"/>
        <end position="76"/>
    </location>
</feature>
<name>A0ABM9GJK3_9GAMM</name>
<keyword evidence="1" id="KW-0812">Transmembrane</keyword>
<evidence type="ECO:0000256" key="1">
    <source>
        <dbReference type="SAM" id="Phobius"/>
    </source>
</evidence>
<comment type="caution">
    <text evidence="2">The sequence shown here is derived from an EMBL/GenBank/DDBJ whole genome shotgun (WGS) entry which is preliminary data.</text>
</comment>
<reference evidence="2 3" key="1">
    <citation type="submission" date="2022-07" db="EMBL/GenBank/DDBJ databases">
        <authorList>
            <person name="Criscuolo A."/>
        </authorList>
    </citation>
    <scope>NUCLEOTIDE SEQUENCE [LARGE SCALE GENOMIC DNA]</scope>
    <source>
        <strain evidence="3">CIP 111951</strain>
    </source>
</reference>
<keyword evidence="1" id="KW-1133">Transmembrane helix</keyword>
<feature type="transmembrane region" description="Helical" evidence="1">
    <location>
        <begin position="131"/>
        <end position="149"/>
    </location>
</feature>
<evidence type="ECO:0008006" key="4">
    <source>
        <dbReference type="Google" id="ProtNLM"/>
    </source>
</evidence>
<feature type="transmembrane region" description="Helical" evidence="1">
    <location>
        <begin position="155"/>
        <end position="177"/>
    </location>
</feature>
<gene>
    <name evidence="2" type="ORF">PSECIP111951_02542</name>
</gene>
<feature type="transmembrane region" description="Helical" evidence="1">
    <location>
        <begin position="288"/>
        <end position="308"/>
    </location>
</feature>
<dbReference type="NCBIfam" id="NF037962">
    <property type="entry name" value="arsenic_eff"/>
    <property type="match status" value="1"/>
</dbReference>
<protein>
    <recommendedName>
        <fullName evidence="4">10TM heavy-metal exporter</fullName>
    </recommendedName>
</protein>
<evidence type="ECO:0000313" key="2">
    <source>
        <dbReference type="EMBL" id="CAH9061698.1"/>
    </source>
</evidence>
<dbReference type="InterPro" id="IPR021552">
    <property type="entry name" value="ArsP_2"/>
</dbReference>
<dbReference type="Pfam" id="PF11449">
    <property type="entry name" value="ArsP_2"/>
    <property type="match status" value="1"/>
</dbReference>
<feature type="transmembrane region" description="Helical" evidence="1">
    <location>
        <begin position="96"/>
        <end position="119"/>
    </location>
</feature>
<feature type="transmembrane region" description="Helical" evidence="1">
    <location>
        <begin position="377"/>
        <end position="397"/>
    </location>
</feature>
<feature type="transmembrane region" description="Helical" evidence="1">
    <location>
        <begin position="198"/>
        <end position="224"/>
    </location>
</feature>
<keyword evidence="1" id="KW-0472">Membrane</keyword>
<organism evidence="2 3">
    <name type="scientific">Pseudoalteromonas holothuriae</name>
    <dbReference type="NCBI Taxonomy" id="2963714"/>
    <lineage>
        <taxon>Bacteria</taxon>
        <taxon>Pseudomonadati</taxon>
        <taxon>Pseudomonadota</taxon>
        <taxon>Gammaproteobacteria</taxon>
        <taxon>Alteromonadales</taxon>
        <taxon>Pseudoalteromonadaceae</taxon>
        <taxon>Pseudoalteromonas</taxon>
    </lineage>
</organism>
<dbReference type="Proteomes" id="UP001152485">
    <property type="component" value="Unassembled WGS sequence"/>
</dbReference>
<feature type="transmembrane region" description="Helical" evidence="1">
    <location>
        <begin position="314"/>
        <end position="332"/>
    </location>
</feature>
<accession>A0ABM9GJK3</accession>
<feature type="transmembrane region" description="Helical" evidence="1">
    <location>
        <begin position="230"/>
        <end position="252"/>
    </location>
</feature>
<sequence>MISHRFWSRPMFFYSLKDAVNFAALQGKFTSNKRLLLPILLTLAIAYPPLRSVTITTLADAFFQVTVFVASTLYLYRHLVDKLPHLQLSALYTRSPILEVAFAAFLGALPGCGGAIVVVTQFTQRQASFGALVAVLTATMGDAAFLLLAQKPLEGLLILLLGISVGFLSGITVNRFCNPLPASAITKPKMQMPAKPISYVDQISIIYWQIIMLPCLIIALLMAFNIDFGLFTHAIELFGCTMAVLIAVAWSLSPITSTYNMESSSTKKPDMKEKQAVRYLQIIKDTHFVSAWVIVSFMLYEILVNVGGLDVASWFSEFAMFTPLMAVLVGLLPGCGPQIVVTTLYIQGVIPFSALAGNAISNDGDALFPAIALAPKAALLATLYSTIPALIVAYTLYGWS</sequence>
<feature type="transmembrane region" description="Helical" evidence="1">
    <location>
        <begin position="339"/>
        <end position="357"/>
    </location>
</feature>
<dbReference type="EMBL" id="CAMAPD010000012">
    <property type="protein sequence ID" value="CAH9061698.1"/>
    <property type="molecule type" value="Genomic_DNA"/>
</dbReference>